<dbReference type="Gene3D" id="1.20.950.20">
    <property type="entry name" value="Transmembrane di-heme cytochromes, Chain C"/>
    <property type="match status" value="1"/>
</dbReference>
<dbReference type="RefSeq" id="WP_126521172.1">
    <property type="nucleotide sequence ID" value="NZ_RXNU01000008.1"/>
</dbReference>
<comment type="subcellular location">
    <subcellularLocation>
        <location evidence="2">Cell membrane</location>
        <topology evidence="2">Multi-pass membrane protein</topology>
    </subcellularLocation>
</comment>
<evidence type="ECO:0000313" key="16">
    <source>
        <dbReference type="Proteomes" id="UP000267448"/>
    </source>
</evidence>
<evidence type="ECO:0000313" key="15">
    <source>
        <dbReference type="EMBL" id="RTR38001.1"/>
    </source>
</evidence>
<evidence type="ECO:0000259" key="14">
    <source>
        <dbReference type="Pfam" id="PF01292"/>
    </source>
</evidence>
<evidence type="ECO:0000256" key="2">
    <source>
        <dbReference type="ARBA" id="ARBA00004651"/>
    </source>
</evidence>
<protein>
    <submittedName>
        <fullName evidence="15">Cytochrome b</fullName>
    </submittedName>
</protein>
<dbReference type="GO" id="GO:0022904">
    <property type="term" value="P:respiratory electron transport chain"/>
    <property type="evidence" value="ECO:0007669"/>
    <property type="project" value="InterPro"/>
</dbReference>
<keyword evidence="4" id="KW-1003">Cell membrane</keyword>
<reference evidence="15 16" key="1">
    <citation type="submission" date="2018-12" db="EMBL/GenBank/DDBJ databases">
        <authorList>
            <person name="Yu L."/>
        </authorList>
    </citation>
    <scope>NUCLEOTIDE SEQUENCE [LARGE SCALE GENOMIC DNA]</scope>
    <source>
        <strain evidence="15 16">HAW-EB2</strain>
    </source>
</reference>
<evidence type="ECO:0000256" key="11">
    <source>
        <dbReference type="ARBA" id="ARBA00023136"/>
    </source>
</evidence>
<dbReference type="GO" id="GO:0005886">
    <property type="term" value="C:plasma membrane"/>
    <property type="evidence" value="ECO:0007669"/>
    <property type="project" value="UniProtKB-SubCell"/>
</dbReference>
<dbReference type="AlphaFoldDB" id="A0A431WRC9"/>
<dbReference type="PANTHER" id="PTHR30529">
    <property type="entry name" value="CYTOCHROME B561"/>
    <property type="match status" value="1"/>
</dbReference>
<keyword evidence="16" id="KW-1185">Reference proteome</keyword>
<keyword evidence="11 13" id="KW-0472">Membrane</keyword>
<feature type="transmembrane region" description="Helical" evidence="13">
    <location>
        <begin position="142"/>
        <end position="159"/>
    </location>
</feature>
<comment type="caution">
    <text evidence="15">The sequence shown here is derived from an EMBL/GenBank/DDBJ whole genome shotgun (WGS) entry which is preliminary data.</text>
</comment>
<comment type="cofactor">
    <cofactor evidence="1">
        <name>heme b</name>
        <dbReference type="ChEBI" id="CHEBI:60344"/>
    </cofactor>
</comment>
<keyword evidence="3" id="KW-0813">Transport</keyword>
<keyword evidence="5" id="KW-0349">Heme</keyword>
<dbReference type="GO" id="GO:0046872">
    <property type="term" value="F:metal ion binding"/>
    <property type="evidence" value="ECO:0007669"/>
    <property type="project" value="UniProtKB-KW"/>
</dbReference>
<dbReference type="EMBL" id="RXNU01000008">
    <property type="protein sequence ID" value="RTR38001.1"/>
    <property type="molecule type" value="Genomic_DNA"/>
</dbReference>
<feature type="domain" description="Cytochrome b561 bacterial/Ni-hydrogenase" evidence="14">
    <location>
        <begin position="3"/>
        <end position="174"/>
    </location>
</feature>
<evidence type="ECO:0000256" key="3">
    <source>
        <dbReference type="ARBA" id="ARBA00022448"/>
    </source>
</evidence>
<name>A0A431WRC9_9GAMM</name>
<keyword evidence="7" id="KW-0479">Metal-binding</keyword>
<evidence type="ECO:0000256" key="5">
    <source>
        <dbReference type="ARBA" id="ARBA00022617"/>
    </source>
</evidence>
<dbReference type="InterPro" id="IPR016174">
    <property type="entry name" value="Di-haem_cyt_TM"/>
</dbReference>
<keyword evidence="8" id="KW-0249">Electron transport</keyword>
<gene>
    <name evidence="15" type="ORF">EKG38_15665</name>
</gene>
<evidence type="ECO:0000256" key="7">
    <source>
        <dbReference type="ARBA" id="ARBA00022723"/>
    </source>
</evidence>
<evidence type="ECO:0000256" key="4">
    <source>
        <dbReference type="ARBA" id="ARBA00022475"/>
    </source>
</evidence>
<evidence type="ECO:0000256" key="13">
    <source>
        <dbReference type="SAM" id="Phobius"/>
    </source>
</evidence>
<dbReference type="GO" id="GO:0020037">
    <property type="term" value="F:heme binding"/>
    <property type="evidence" value="ECO:0007669"/>
    <property type="project" value="TreeGrafter"/>
</dbReference>
<dbReference type="Proteomes" id="UP000267448">
    <property type="component" value="Unassembled WGS sequence"/>
</dbReference>
<keyword evidence="9 13" id="KW-1133">Transmembrane helix</keyword>
<dbReference type="GO" id="GO:0009055">
    <property type="term" value="F:electron transfer activity"/>
    <property type="evidence" value="ECO:0007669"/>
    <property type="project" value="InterPro"/>
</dbReference>
<dbReference type="SUPFAM" id="SSF81342">
    <property type="entry name" value="Transmembrane di-heme cytochromes"/>
    <property type="match status" value="1"/>
</dbReference>
<accession>A0A431WRC9</accession>
<feature type="transmembrane region" description="Helical" evidence="13">
    <location>
        <begin position="43"/>
        <end position="62"/>
    </location>
</feature>
<organism evidence="15 16">
    <name type="scientific">Shewanella canadensis</name>
    <dbReference type="NCBI Taxonomy" id="271096"/>
    <lineage>
        <taxon>Bacteria</taxon>
        <taxon>Pseudomonadati</taxon>
        <taxon>Pseudomonadota</taxon>
        <taxon>Gammaproteobacteria</taxon>
        <taxon>Alteromonadales</taxon>
        <taxon>Shewanellaceae</taxon>
        <taxon>Shewanella</taxon>
    </lineage>
</organism>
<dbReference type="OrthoDB" id="9793784at2"/>
<evidence type="ECO:0000256" key="12">
    <source>
        <dbReference type="ARBA" id="ARBA00037975"/>
    </source>
</evidence>
<feature type="transmembrane region" description="Helical" evidence="13">
    <location>
        <begin position="82"/>
        <end position="104"/>
    </location>
</feature>
<comment type="similarity">
    <text evidence="12">Belongs to the cytochrome b561 family.</text>
</comment>
<keyword evidence="10" id="KW-0408">Iron</keyword>
<dbReference type="PANTHER" id="PTHR30529:SF1">
    <property type="entry name" value="CYTOCHROME B561 HOMOLOG 2"/>
    <property type="match status" value="1"/>
</dbReference>
<evidence type="ECO:0000256" key="8">
    <source>
        <dbReference type="ARBA" id="ARBA00022982"/>
    </source>
</evidence>
<dbReference type="InterPro" id="IPR011577">
    <property type="entry name" value="Cyt_b561_bac/Ni-Hgenase"/>
</dbReference>
<proteinExistence type="inferred from homology"/>
<dbReference type="InterPro" id="IPR052168">
    <property type="entry name" value="Cytochrome_b561_oxidase"/>
</dbReference>
<evidence type="ECO:0000256" key="10">
    <source>
        <dbReference type="ARBA" id="ARBA00023004"/>
    </source>
</evidence>
<evidence type="ECO:0000256" key="1">
    <source>
        <dbReference type="ARBA" id="ARBA00001970"/>
    </source>
</evidence>
<evidence type="ECO:0000256" key="9">
    <source>
        <dbReference type="ARBA" id="ARBA00022989"/>
    </source>
</evidence>
<keyword evidence="6 13" id="KW-0812">Transmembrane</keyword>
<dbReference type="Pfam" id="PF01292">
    <property type="entry name" value="Ni_hydr_CYTB"/>
    <property type="match status" value="1"/>
</dbReference>
<evidence type="ECO:0000256" key="6">
    <source>
        <dbReference type="ARBA" id="ARBA00022692"/>
    </source>
</evidence>
<feature type="transmembrane region" description="Helical" evidence="13">
    <location>
        <begin position="12"/>
        <end position="31"/>
    </location>
</feature>
<sequence length="175" mass="20042">MKYPASIRAIHWLSALLIIGLLALGIYMTPFQVDNMAFSEELYFWHKSFGVLAFLIVLLRLINRRRHNLPELPKGMPVHEKLAAKVAHNSLYALLIIVPILGYVQSCTYEFSSGVHFFGLLLPELFEDNKSVFEIVNQLHRTASYLLIVLIFAHVAGALKHRLFDKENDVLNRII</sequence>